<dbReference type="AlphaFoldDB" id="K0PJ88"/>
<dbReference type="Proteomes" id="UP000009319">
    <property type="component" value="Unassembled WGS sequence"/>
</dbReference>
<keyword evidence="7" id="KW-1185">Reference proteome</keyword>
<dbReference type="RefSeq" id="WP_007529312.1">
    <property type="nucleotide sequence ID" value="NZ_HF536772.1"/>
</dbReference>
<evidence type="ECO:0000256" key="1">
    <source>
        <dbReference type="ARBA" id="ARBA00012452"/>
    </source>
</evidence>
<dbReference type="InterPro" id="IPR036249">
    <property type="entry name" value="Thioredoxin-like_sf"/>
</dbReference>
<evidence type="ECO:0000259" key="5">
    <source>
        <dbReference type="PROSITE" id="PS50405"/>
    </source>
</evidence>
<dbReference type="SUPFAM" id="SSF52833">
    <property type="entry name" value="Thioredoxin-like"/>
    <property type="match status" value="1"/>
</dbReference>
<dbReference type="InterPro" id="IPR040079">
    <property type="entry name" value="Glutathione_S-Trfase"/>
</dbReference>
<dbReference type="InterPro" id="IPR045073">
    <property type="entry name" value="Omega/Tau-like"/>
</dbReference>
<evidence type="ECO:0000313" key="6">
    <source>
        <dbReference type="EMBL" id="CCM74038.1"/>
    </source>
</evidence>
<comment type="catalytic activity">
    <reaction evidence="3">
        <text>RX + glutathione = an S-substituted glutathione + a halide anion + H(+)</text>
        <dbReference type="Rhea" id="RHEA:16437"/>
        <dbReference type="ChEBI" id="CHEBI:15378"/>
        <dbReference type="ChEBI" id="CHEBI:16042"/>
        <dbReference type="ChEBI" id="CHEBI:17792"/>
        <dbReference type="ChEBI" id="CHEBI:57925"/>
        <dbReference type="ChEBI" id="CHEBI:90779"/>
        <dbReference type="EC" id="2.5.1.18"/>
    </reaction>
</comment>
<dbReference type="InterPro" id="IPR036282">
    <property type="entry name" value="Glutathione-S-Trfase_C_sf"/>
</dbReference>
<dbReference type="STRING" id="1211777.BN77_1146"/>
<gene>
    <name evidence="6" type="primary">gst</name>
    <name evidence="6" type="ORF">BN77_1146</name>
</gene>
<dbReference type="PANTHER" id="PTHR43968">
    <property type="match status" value="1"/>
</dbReference>
<dbReference type="EC" id="2.5.1.18" evidence="1"/>
<sequence>MDHFPSQAAGSALLLVSHHLCPYVQRAAIALAEKGVTFERVNIDLADKPRWFLEISPLGKVPLLAVCNSDGSRDVLFESSVICEYLEETRDGRRLHPADPLMRARHRGWMEVGSSILSDLWVYETTQDRAQLDAKRQVLASKFATIEMELKSGPYFAGADFSLVDAVFAPIFRYFDVFDAIADNGIFAGLPRVQAWRKALSERPSVKAAVGPDYADRLMAFLRRHDAVLLHQPSFSAA</sequence>
<dbReference type="Pfam" id="PF13409">
    <property type="entry name" value="GST_N_2"/>
    <property type="match status" value="1"/>
</dbReference>
<dbReference type="Pfam" id="PF13410">
    <property type="entry name" value="GST_C_2"/>
    <property type="match status" value="1"/>
</dbReference>
<dbReference type="InterPro" id="IPR010987">
    <property type="entry name" value="Glutathione-S-Trfase_C-like"/>
</dbReference>
<dbReference type="Gene3D" id="1.20.1050.10">
    <property type="match status" value="1"/>
</dbReference>
<evidence type="ECO:0000313" key="7">
    <source>
        <dbReference type="Proteomes" id="UP000009319"/>
    </source>
</evidence>
<dbReference type="HOGENOM" id="CLU_011226_9_3_5"/>
<name>K0PJ88_9HYPH</name>
<keyword evidence="2 6" id="KW-0808">Transferase</keyword>
<evidence type="ECO:0000256" key="3">
    <source>
        <dbReference type="ARBA" id="ARBA00047960"/>
    </source>
</evidence>
<dbReference type="InterPro" id="IPR004045">
    <property type="entry name" value="Glutathione_S-Trfase_N"/>
</dbReference>
<comment type="caution">
    <text evidence="6">The sequence shown here is derived from an EMBL/GenBank/DDBJ whole genome shotgun (WGS) entry which is preliminary data.</text>
</comment>
<dbReference type="SFLD" id="SFLDS00019">
    <property type="entry name" value="Glutathione_Transferase_(cytos"/>
    <property type="match status" value="1"/>
</dbReference>
<dbReference type="InterPro" id="IPR050983">
    <property type="entry name" value="GST_Omega/HSP26"/>
</dbReference>
<dbReference type="PROSITE" id="PS50405">
    <property type="entry name" value="GST_CTER"/>
    <property type="match status" value="1"/>
</dbReference>
<dbReference type="SUPFAM" id="SSF47616">
    <property type="entry name" value="GST C-terminal domain-like"/>
    <property type="match status" value="1"/>
</dbReference>
<dbReference type="GO" id="GO:0004364">
    <property type="term" value="F:glutathione transferase activity"/>
    <property type="evidence" value="ECO:0007669"/>
    <property type="project" value="UniProtKB-EC"/>
</dbReference>
<evidence type="ECO:0000259" key="4">
    <source>
        <dbReference type="PROSITE" id="PS50404"/>
    </source>
</evidence>
<evidence type="ECO:0000256" key="2">
    <source>
        <dbReference type="ARBA" id="ARBA00022679"/>
    </source>
</evidence>
<proteinExistence type="predicted"/>
<dbReference type="SFLD" id="SFLDG00358">
    <property type="entry name" value="Main_(cytGST)"/>
    <property type="match status" value="1"/>
</dbReference>
<feature type="domain" description="GST C-terminal" evidence="5">
    <location>
        <begin position="99"/>
        <end position="222"/>
    </location>
</feature>
<dbReference type="PROSITE" id="PS50404">
    <property type="entry name" value="GST_NTER"/>
    <property type="match status" value="1"/>
</dbReference>
<feature type="domain" description="GST N-terminal" evidence="4">
    <location>
        <begin position="11"/>
        <end position="94"/>
    </location>
</feature>
<protein>
    <recommendedName>
        <fullName evidence="1">glutathione transferase</fullName>
        <ecNumber evidence="1">2.5.1.18</ecNumber>
    </recommendedName>
</protein>
<reference evidence="6 7" key="1">
    <citation type="journal article" date="2013" name="Genome Announc.">
        <title>Draft Genome Sequence of Rhizobium mesoamericanum STM3625, a Nitrogen-Fixing Symbiont of Mimosa pudica Isolated in French Guiana (South America).</title>
        <authorList>
            <person name="Moulin L."/>
            <person name="Mornico D."/>
            <person name="Melkonian R."/>
            <person name="Klonowska A."/>
        </authorList>
    </citation>
    <scope>NUCLEOTIDE SEQUENCE [LARGE SCALE GENOMIC DNA]</scope>
    <source>
        <strain evidence="6 7">STM3625</strain>
    </source>
</reference>
<organism evidence="6 7">
    <name type="scientific">Rhizobium mesoamericanum STM3625</name>
    <dbReference type="NCBI Taxonomy" id="1211777"/>
    <lineage>
        <taxon>Bacteria</taxon>
        <taxon>Pseudomonadati</taxon>
        <taxon>Pseudomonadota</taxon>
        <taxon>Alphaproteobacteria</taxon>
        <taxon>Hyphomicrobiales</taxon>
        <taxon>Rhizobiaceae</taxon>
        <taxon>Rhizobium/Agrobacterium group</taxon>
        <taxon>Rhizobium</taxon>
    </lineage>
</organism>
<accession>K0PJ88</accession>
<dbReference type="SFLD" id="SFLDG01152">
    <property type="entry name" value="Main.3:_Omega-_and_Tau-like"/>
    <property type="match status" value="1"/>
</dbReference>
<dbReference type="PANTHER" id="PTHR43968:SF6">
    <property type="entry name" value="GLUTATHIONE S-TRANSFERASE OMEGA"/>
    <property type="match status" value="1"/>
</dbReference>
<dbReference type="EMBL" id="CANI01000002">
    <property type="protein sequence ID" value="CCM74038.1"/>
    <property type="molecule type" value="Genomic_DNA"/>
</dbReference>
<dbReference type="Gene3D" id="3.40.30.10">
    <property type="entry name" value="Glutaredoxin"/>
    <property type="match status" value="1"/>
</dbReference>
<dbReference type="GO" id="GO:0005737">
    <property type="term" value="C:cytoplasm"/>
    <property type="evidence" value="ECO:0007669"/>
    <property type="project" value="TreeGrafter"/>
</dbReference>
<dbReference type="eggNOG" id="COG0625">
    <property type="taxonomic scope" value="Bacteria"/>
</dbReference>